<dbReference type="Gene3D" id="1.20.1250.20">
    <property type="entry name" value="MFS general substrate transporter like domains"/>
    <property type="match status" value="2"/>
</dbReference>
<feature type="transmembrane region" description="Helical" evidence="4">
    <location>
        <begin position="105"/>
        <end position="124"/>
    </location>
</feature>
<dbReference type="PANTHER" id="PTHR11360">
    <property type="entry name" value="MONOCARBOXYLATE TRANSPORTER"/>
    <property type="match status" value="1"/>
</dbReference>
<dbReference type="PANTHER" id="PTHR11360:SF290">
    <property type="entry name" value="MONOCARBOXYLATE MFS PERMEASE"/>
    <property type="match status" value="1"/>
</dbReference>
<dbReference type="InterPro" id="IPR011701">
    <property type="entry name" value="MFS"/>
</dbReference>
<evidence type="ECO:0000256" key="2">
    <source>
        <dbReference type="ARBA" id="ARBA00022989"/>
    </source>
</evidence>
<dbReference type="InterPro" id="IPR020846">
    <property type="entry name" value="MFS_dom"/>
</dbReference>
<keyword evidence="2 4" id="KW-1133">Transmembrane helix</keyword>
<proteinExistence type="predicted"/>
<dbReference type="Pfam" id="PF07690">
    <property type="entry name" value="MFS_1"/>
    <property type="match status" value="1"/>
</dbReference>
<evidence type="ECO:0000313" key="7">
    <source>
        <dbReference type="Proteomes" id="UP000053096"/>
    </source>
</evidence>
<keyword evidence="3 4" id="KW-0472">Membrane</keyword>
<gene>
    <name evidence="6" type="primary">yhjX_1</name>
    <name evidence="6" type="ORF">ERS370011_00604</name>
</gene>
<evidence type="ECO:0000259" key="5">
    <source>
        <dbReference type="PROSITE" id="PS50850"/>
    </source>
</evidence>
<feature type="transmembrane region" description="Helical" evidence="4">
    <location>
        <begin position="35"/>
        <end position="53"/>
    </location>
</feature>
<dbReference type="PROSITE" id="PS50850">
    <property type="entry name" value="MFS"/>
    <property type="match status" value="1"/>
</dbReference>
<dbReference type="GO" id="GO:0022857">
    <property type="term" value="F:transmembrane transporter activity"/>
    <property type="evidence" value="ECO:0007669"/>
    <property type="project" value="InterPro"/>
</dbReference>
<dbReference type="InterPro" id="IPR050327">
    <property type="entry name" value="Proton-linked_MCT"/>
</dbReference>
<reference evidence="6 7" key="1">
    <citation type="submission" date="2015-09" db="EMBL/GenBank/DDBJ databases">
        <authorList>
            <person name="Jackson K.R."/>
            <person name="Lunt B.L."/>
            <person name="Fisher J.N.B."/>
            <person name="Gardner A.V."/>
            <person name="Bailey M.E."/>
            <person name="Deus L.M."/>
            <person name="Earl A.S."/>
            <person name="Gibby P.D."/>
            <person name="Hartmann K.A."/>
            <person name="Liu J.E."/>
            <person name="Manci A.M."/>
            <person name="Nielsen D.A."/>
            <person name="Solomon M.B."/>
            <person name="Breakwell D.P."/>
            <person name="Burnett S.H."/>
            <person name="Grose J.H."/>
        </authorList>
    </citation>
    <scope>NUCLEOTIDE SEQUENCE [LARGE SCALE GENOMIC DNA]</scope>
    <source>
        <strain evidence="6 7">2789STDY5608636</strain>
    </source>
</reference>
<dbReference type="SUPFAM" id="SSF103473">
    <property type="entry name" value="MFS general substrate transporter"/>
    <property type="match status" value="1"/>
</dbReference>
<feature type="transmembrane region" description="Helical" evidence="4">
    <location>
        <begin position="260"/>
        <end position="284"/>
    </location>
</feature>
<keyword evidence="1 4" id="KW-0812">Transmembrane</keyword>
<dbReference type="InterPro" id="IPR036259">
    <property type="entry name" value="MFS_trans_sf"/>
</dbReference>
<feature type="transmembrane region" description="Helical" evidence="4">
    <location>
        <begin position="165"/>
        <end position="189"/>
    </location>
</feature>
<evidence type="ECO:0000256" key="3">
    <source>
        <dbReference type="ARBA" id="ARBA00023136"/>
    </source>
</evidence>
<sequence length="450" mass="48061">MLLTGTYYSRTQYVPVSNMSIARLPRPFQRLGQHYAFVVVAVIFFALLISAGLRSTPSVLLTPLQEDFGWSRSTISAAAALGIFLYGLVGPFAAAAMERFGLRRVLITALVVMSASSAASAFMTESWHLLLTWGLFSGLASGAVAVVLGATVVNRWFVTRRGLMMGLLTASTATGNLLFLPVLAALAASGDWTRVVWAVAAGAAVIVPFAWWLVPDRPASVGLRPYGADPQAPLASAAPRTGLLAQTFGALNRARRTRAFWYLFATFFVCGFTTNGLVGTHLISLCGDHGIAEVQAAGLLALMGIFDLVGTTASGWLTDRYDPRKLLFVYYGLRGLSLMYLPYSDFSFYSLSIFAIFFGLDWIATVPPTLRLATEAFGERDAPVVFGWIVAGHQVGAAAAAWMAGAVREMSGSYLMAFVLAGSTGLVAAVIALLINRKPAAPQMRQAEAA</sequence>
<feature type="transmembrane region" description="Helical" evidence="4">
    <location>
        <begin position="414"/>
        <end position="435"/>
    </location>
</feature>
<dbReference type="Proteomes" id="UP000053096">
    <property type="component" value="Unassembled WGS sequence"/>
</dbReference>
<dbReference type="EMBL" id="CYTV01000001">
    <property type="protein sequence ID" value="CUI43737.1"/>
    <property type="molecule type" value="Genomic_DNA"/>
</dbReference>
<name>A0A0M7CV28_9BORD</name>
<evidence type="ECO:0000256" key="4">
    <source>
        <dbReference type="SAM" id="Phobius"/>
    </source>
</evidence>
<feature type="transmembrane region" description="Helical" evidence="4">
    <location>
        <begin position="73"/>
        <end position="93"/>
    </location>
</feature>
<feature type="domain" description="Major facilitator superfamily (MFS) profile" evidence="5">
    <location>
        <begin position="36"/>
        <end position="440"/>
    </location>
</feature>
<evidence type="ECO:0000313" key="6">
    <source>
        <dbReference type="EMBL" id="CUI43737.1"/>
    </source>
</evidence>
<accession>A0A0M7CV28</accession>
<feature type="transmembrane region" description="Helical" evidence="4">
    <location>
        <begin position="326"/>
        <end position="343"/>
    </location>
</feature>
<feature type="transmembrane region" description="Helical" evidence="4">
    <location>
        <begin position="349"/>
        <end position="370"/>
    </location>
</feature>
<feature type="transmembrane region" description="Helical" evidence="4">
    <location>
        <begin position="195"/>
        <end position="214"/>
    </location>
</feature>
<dbReference type="AlphaFoldDB" id="A0A0M7CV28"/>
<organism evidence="6 7">
    <name type="scientific">Bordetella pseudohinzii</name>
    <dbReference type="NCBI Taxonomy" id="1331258"/>
    <lineage>
        <taxon>Bacteria</taxon>
        <taxon>Pseudomonadati</taxon>
        <taxon>Pseudomonadota</taxon>
        <taxon>Betaproteobacteria</taxon>
        <taxon>Burkholderiales</taxon>
        <taxon>Alcaligenaceae</taxon>
        <taxon>Bordetella</taxon>
    </lineage>
</organism>
<evidence type="ECO:0000256" key="1">
    <source>
        <dbReference type="ARBA" id="ARBA00022692"/>
    </source>
</evidence>
<protein>
    <submittedName>
        <fullName evidence="6">Inner membrane protein yhjX</fullName>
    </submittedName>
</protein>
<feature type="transmembrane region" description="Helical" evidence="4">
    <location>
        <begin position="296"/>
        <end position="317"/>
    </location>
</feature>
<feature type="transmembrane region" description="Helical" evidence="4">
    <location>
        <begin position="382"/>
        <end position="402"/>
    </location>
</feature>
<feature type="transmembrane region" description="Helical" evidence="4">
    <location>
        <begin position="130"/>
        <end position="153"/>
    </location>
</feature>
<dbReference type="CDD" id="cd17355">
    <property type="entry name" value="MFS_YcxA_like"/>
    <property type="match status" value="1"/>
</dbReference>